<dbReference type="InterPro" id="IPR032710">
    <property type="entry name" value="NTF2-like_dom_sf"/>
</dbReference>
<protein>
    <submittedName>
        <fullName evidence="2">SnoaL-like protein</fullName>
    </submittedName>
</protein>
<gene>
    <name evidence="2" type="ORF">C8E89_10933</name>
</gene>
<comment type="caution">
    <text evidence="2">The sequence shown here is derived from an EMBL/GenBank/DDBJ whole genome shotgun (WGS) entry which is preliminary data.</text>
</comment>
<dbReference type="Gene3D" id="3.10.450.50">
    <property type="match status" value="1"/>
</dbReference>
<dbReference type="Pfam" id="PF13577">
    <property type="entry name" value="SnoaL_4"/>
    <property type="match status" value="1"/>
</dbReference>
<organism evidence="2 3">
    <name type="scientific">Mycolicibacterium moriokaense</name>
    <dbReference type="NCBI Taxonomy" id="39691"/>
    <lineage>
        <taxon>Bacteria</taxon>
        <taxon>Bacillati</taxon>
        <taxon>Actinomycetota</taxon>
        <taxon>Actinomycetes</taxon>
        <taxon>Mycobacteriales</taxon>
        <taxon>Mycobacteriaceae</taxon>
        <taxon>Mycolicibacterium</taxon>
    </lineage>
</organism>
<keyword evidence="3" id="KW-1185">Reference proteome</keyword>
<dbReference type="InterPro" id="IPR037401">
    <property type="entry name" value="SnoaL-like"/>
</dbReference>
<dbReference type="AlphaFoldDB" id="A0A318HMV7"/>
<accession>A0A318HMV7</accession>
<reference evidence="3" key="1">
    <citation type="submission" date="2018-05" db="EMBL/GenBank/DDBJ databases">
        <authorList>
            <person name="Deangelis K."/>
            <person name="Huntemann M."/>
            <person name="Clum A."/>
            <person name="Pillay M."/>
            <person name="Palaniappan K."/>
            <person name="Varghese N."/>
            <person name="Mikhailova N."/>
            <person name="Stamatis D."/>
            <person name="Reddy T."/>
            <person name="Daum C."/>
            <person name="Shapiro N."/>
            <person name="Ivanova N."/>
            <person name="Kyrpides N."/>
            <person name="Woyke T."/>
        </authorList>
    </citation>
    <scope>NUCLEOTIDE SEQUENCE [LARGE SCALE GENOMIC DNA]</scope>
    <source>
        <strain evidence="3">GAS496</strain>
    </source>
</reference>
<feature type="domain" description="SnoaL-like" evidence="1">
    <location>
        <begin position="17"/>
        <end position="148"/>
    </location>
</feature>
<dbReference type="RefSeq" id="WP_110316812.1">
    <property type="nucleotide sequence ID" value="NZ_QJJU01000009.1"/>
</dbReference>
<dbReference type="Proteomes" id="UP000247781">
    <property type="component" value="Unassembled WGS sequence"/>
</dbReference>
<dbReference type="CDD" id="cd00531">
    <property type="entry name" value="NTF2_like"/>
    <property type="match status" value="1"/>
</dbReference>
<evidence type="ECO:0000313" key="3">
    <source>
        <dbReference type="Proteomes" id="UP000247781"/>
    </source>
</evidence>
<evidence type="ECO:0000313" key="2">
    <source>
        <dbReference type="EMBL" id="PXX08017.1"/>
    </source>
</evidence>
<dbReference type="SUPFAM" id="SSF54427">
    <property type="entry name" value="NTF2-like"/>
    <property type="match status" value="1"/>
</dbReference>
<name>A0A318HMV7_9MYCO</name>
<dbReference type="OrthoDB" id="1492465at2"/>
<proteinExistence type="predicted"/>
<dbReference type="EMBL" id="QJJU01000009">
    <property type="protein sequence ID" value="PXX08017.1"/>
    <property type="molecule type" value="Genomic_DNA"/>
</dbReference>
<reference evidence="2 3" key="2">
    <citation type="submission" date="2018-06" db="EMBL/GenBank/DDBJ databases">
        <title>Sequencing of bacterial isolates from soil warming experiment in Harvard Forest, Massachusetts, USA.</title>
        <authorList>
            <person name="Deangelis K.PhD."/>
        </authorList>
    </citation>
    <scope>NUCLEOTIDE SEQUENCE [LARGE SCALE GENOMIC DNA]</scope>
    <source>
        <strain evidence="2 3">GAS496</strain>
    </source>
</reference>
<sequence>MTSGDLRRAKHVDVSNQEVADRLAIRELVDAYAYCADRRDAAGQMALFTEAADFLVYMDSSNSTPTQHLHGRAALAPVFDELNTYVATMHFNGQSTTALDGERASGVAYCMAHHVKVDGPERSLMTAAIRYLDTFVKYDGTWYFSERKLMVDWTETRRLDFAQ</sequence>
<evidence type="ECO:0000259" key="1">
    <source>
        <dbReference type="Pfam" id="PF13577"/>
    </source>
</evidence>